<keyword evidence="4" id="KW-1185">Reference proteome</keyword>
<name>A0A8J3QUY2_9ACTN</name>
<evidence type="ECO:0000256" key="1">
    <source>
        <dbReference type="ARBA" id="ARBA00006817"/>
    </source>
</evidence>
<evidence type="ECO:0000259" key="2">
    <source>
        <dbReference type="Pfam" id="PF08327"/>
    </source>
</evidence>
<dbReference type="InterPro" id="IPR023393">
    <property type="entry name" value="START-like_dom_sf"/>
</dbReference>
<dbReference type="RefSeq" id="WP_239133944.1">
    <property type="nucleotide sequence ID" value="NZ_BONZ01000051.1"/>
</dbReference>
<proteinExistence type="inferred from homology"/>
<sequence>MSELTLTGTPTVAADMLIRRPVAEVFRAFADPAVTTRFWFTKSSGELGPGARVRWDWEMYGVSTTVSVKEFERDRRIVFEWNEDSPTTVEFRFVPWEDDTTFVQVTEVGVGGDGDTAVAYVTGSTAGFTKVLCAAKALLEHDVVLTVVLDHRPPGLEV</sequence>
<dbReference type="AlphaFoldDB" id="A0A8J3QUY2"/>
<evidence type="ECO:0000313" key="4">
    <source>
        <dbReference type="Proteomes" id="UP000642748"/>
    </source>
</evidence>
<dbReference type="Proteomes" id="UP000642748">
    <property type="component" value="Unassembled WGS sequence"/>
</dbReference>
<dbReference type="EMBL" id="BONZ01000051">
    <property type="protein sequence ID" value="GIH17283.1"/>
    <property type="molecule type" value="Genomic_DNA"/>
</dbReference>
<dbReference type="Gene3D" id="3.30.530.20">
    <property type="match status" value="1"/>
</dbReference>
<protein>
    <submittedName>
        <fullName evidence="3">Activator of HSP90 ATPase</fullName>
    </submittedName>
</protein>
<gene>
    <name evidence="3" type="ORF">Raf01_54550</name>
</gene>
<comment type="caution">
    <text evidence="3">The sequence shown here is derived from an EMBL/GenBank/DDBJ whole genome shotgun (WGS) entry which is preliminary data.</text>
</comment>
<accession>A0A8J3QUY2</accession>
<comment type="similarity">
    <text evidence="1">Belongs to the AHA1 family.</text>
</comment>
<dbReference type="CDD" id="cd08901">
    <property type="entry name" value="SRPBCC_CalC_Aha1-like_8"/>
    <property type="match status" value="1"/>
</dbReference>
<dbReference type="Pfam" id="PF08327">
    <property type="entry name" value="AHSA1"/>
    <property type="match status" value="1"/>
</dbReference>
<dbReference type="InterPro" id="IPR013538">
    <property type="entry name" value="ASHA1/2-like_C"/>
</dbReference>
<evidence type="ECO:0000313" key="3">
    <source>
        <dbReference type="EMBL" id="GIH17283.1"/>
    </source>
</evidence>
<reference evidence="3" key="1">
    <citation type="submission" date="2021-01" db="EMBL/GenBank/DDBJ databases">
        <title>Whole genome shotgun sequence of Rugosimonospora africana NBRC 104875.</title>
        <authorList>
            <person name="Komaki H."/>
            <person name="Tamura T."/>
        </authorList>
    </citation>
    <scope>NUCLEOTIDE SEQUENCE</scope>
    <source>
        <strain evidence="3">NBRC 104875</strain>
    </source>
</reference>
<dbReference type="SUPFAM" id="SSF55961">
    <property type="entry name" value="Bet v1-like"/>
    <property type="match status" value="1"/>
</dbReference>
<organism evidence="3 4">
    <name type="scientific">Rugosimonospora africana</name>
    <dbReference type="NCBI Taxonomy" id="556532"/>
    <lineage>
        <taxon>Bacteria</taxon>
        <taxon>Bacillati</taxon>
        <taxon>Actinomycetota</taxon>
        <taxon>Actinomycetes</taxon>
        <taxon>Micromonosporales</taxon>
        <taxon>Micromonosporaceae</taxon>
        <taxon>Rugosimonospora</taxon>
    </lineage>
</organism>
<feature type="domain" description="Activator of Hsp90 ATPase homologue 1/2-like C-terminal" evidence="2">
    <location>
        <begin position="21"/>
        <end position="117"/>
    </location>
</feature>